<dbReference type="Proteomes" id="UP001293254">
    <property type="component" value="Unassembled WGS sequence"/>
</dbReference>
<gene>
    <name evidence="2" type="ORF">Salat_1896200</name>
</gene>
<feature type="compositionally biased region" description="Basic and acidic residues" evidence="1">
    <location>
        <begin position="72"/>
        <end position="82"/>
    </location>
</feature>
<feature type="region of interest" description="Disordered" evidence="1">
    <location>
        <begin position="1"/>
        <end position="89"/>
    </location>
</feature>
<accession>A0AAE1Y4P8</accession>
<proteinExistence type="predicted"/>
<dbReference type="EMBL" id="JACGWO010000007">
    <property type="protein sequence ID" value="KAK4423136.1"/>
    <property type="molecule type" value="Genomic_DNA"/>
</dbReference>
<protein>
    <submittedName>
        <fullName evidence="2">Uncharacterized protein</fullName>
    </submittedName>
</protein>
<evidence type="ECO:0000313" key="3">
    <source>
        <dbReference type="Proteomes" id="UP001293254"/>
    </source>
</evidence>
<evidence type="ECO:0000256" key="1">
    <source>
        <dbReference type="SAM" id="MobiDB-lite"/>
    </source>
</evidence>
<evidence type="ECO:0000313" key="2">
    <source>
        <dbReference type="EMBL" id="KAK4423136.1"/>
    </source>
</evidence>
<organism evidence="2 3">
    <name type="scientific">Sesamum alatum</name>
    <dbReference type="NCBI Taxonomy" id="300844"/>
    <lineage>
        <taxon>Eukaryota</taxon>
        <taxon>Viridiplantae</taxon>
        <taxon>Streptophyta</taxon>
        <taxon>Embryophyta</taxon>
        <taxon>Tracheophyta</taxon>
        <taxon>Spermatophyta</taxon>
        <taxon>Magnoliopsida</taxon>
        <taxon>eudicotyledons</taxon>
        <taxon>Gunneridae</taxon>
        <taxon>Pentapetalae</taxon>
        <taxon>asterids</taxon>
        <taxon>lamiids</taxon>
        <taxon>Lamiales</taxon>
        <taxon>Pedaliaceae</taxon>
        <taxon>Sesamum</taxon>
    </lineage>
</organism>
<dbReference type="AlphaFoldDB" id="A0AAE1Y4P8"/>
<sequence length="212" mass="23815">MVSMDRFNPQDPTLLRPSIQGEPPSLHGDKPTNLMECQPQTSILGAPPSLYDDQPTKHVENQPQTSLFCTDGAKDGNMHNERPVVPLPRPLHTLSSLESGSTMNPPEIIIGNVPLTYRYSTLSSVDKITATFHNSTQKNLNYVPPIIQNGETIVQPSLNLIRDGSQWWLHTIVGYFLGRRPYFHDMEAFAKKSWAMVRRVTATANSFFFLPI</sequence>
<reference evidence="2" key="1">
    <citation type="submission" date="2020-06" db="EMBL/GenBank/DDBJ databases">
        <authorList>
            <person name="Li T."/>
            <person name="Hu X."/>
            <person name="Zhang T."/>
            <person name="Song X."/>
            <person name="Zhang H."/>
            <person name="Dai N."/>
            <person name="Sheng W."/>
            <person name="Hou X."/>
            <person name="Wei L."/>
        </authorList>
    </citation>
    <scope>NUCLEOTIDE SEQUENCE</scope>
    <source>
        <strain evidence="2">3651</strain>
        <tissue evidence="2">Leaf</tissue>
    </source>
</reference>
<name>A0AAE1Y4P8_9LAMI</name>
<keyword evidence="3" id="KW-1185">Reference proteome</keyword>
<reference evidence="2" key="2">
    <citation type="journal article" date="2024" name="Plant">
        <title>Genomic evolution and insights into agronomic trait innovations of Sesamum species.</title>
        <authorList>
            <person name="Miao H."/>
            <person name="Wang L."/>
            <person name="Qu L."/>
            <person name="Liu H."/>
            <person name="Sun Y."/>
            <person name="Le M."/>
            <person name="Wang Q."/>
            <person name="Wei S."/>
            <person name="Zheng Y."/>
            <person name="Lin W."/>
            <person name="Duan Y."/>
            <person name="Cao H."/>
            <person name="Xiong S."/>
            <person name="Wang X."/>
            <person name="Wei L."/>
            <person name="Li C."/>
            <person name="Ma Q."/>
            <person name="Ju M."/>
            <person name="Zhao R."/>
            <person name="Li G."/>
            <person name="Mu C."/>
            <person name="Tian Q."/>
            <person name="Mei H."/>
            <person name="Zhang T."/>
            <person name="Gao T."/>
            <person name="Zhang H."/>
        </authorList>
    </citation>
    <scope>NUCLEOTIDE SEQUENCE</scope>
    <source>
        <strain evidence="2">3651</strain>
    </source>
</reference>
<comment type="caution">
    <text evidence="2">The sequence shown here is derived from an EMBL/GenBank/DDBJ whole genome shotgun (WGS) entry which is preliminary data.</text>
</comment>